<dbReference type="GeneID" id="25792127"/>
<dbReference type="VEuPathDB" id="FungiDB:TRIVIDRAFT_228001"/>
<evidence type="ECO:0000256" key="1">
    <source>
        <dbReference type="SAM" id="MobiDB-lite"/>
    </source>
</evidence>
<comment type="caution">
    <text evidence="2">The sequence shown here is derived from an EMBL/GenBank/DDBJ whole genome shotgun (WGS) entry which is preliminary data.</text>
</comment>
<feature type="region of interest" description="Disordered" evidence="1">
    <location>
        <begin position="1"/>
        <end position="20"/>
    </location>
</feature>
<name>G9NB61_HYPVG</name>
<dbReference type="AlphaFoldDB" id="G9NB61"/>
<evidence type="ECO:0000313" key="2">
    <source>
        <dbReference type="EMBL" id="EHK16069.1"/>
    </source>
</evidence>
<dbReference type="InParanoid" id="G9NB61"/>
<accession>G9NB61</accession>
<dbReference type="eggNOG" id="ENOG502RM74">
    <property type="taxonomic scope" value="Eukaryota"/>
</dbReference>
<keyword evidence="3" id="KW-1185">Reference proteome</keyword>
<dbReference type="HOGENOM" id="CLU_2455027_0_0_1"/>
<dbReference type="RefSeq" id="XP_013950270.1">
    <property type="nucleotide sequence ID" value="XM_014094795.1"/>
</dbReference>
<sequence>MSSRSAVYNGSRDDSTRGAQTATFRAIPNNPTYNIDRFVGGNGQSSRAPLGFSQKKAETTAIAQSQARASAVIHTFDTQFNPGYKPPHQ</sequence>
<dbReference type="EMBL" id="ABDF02000091">
    <property type="protein sequence ID" value="EHK16069.1"/>
    <property type="molecule type" value="Genomic_DNA"/>
</dbReference>
<dbReference type="OMA" id="FRAIPNN"/>
<evidence type="ECO:0000313" key="3">
    <source>
        <dbReference type="Proteomes" id="UP000007115"/>
    </source>
</evidence>
<protein>
    <submittedName>
        <fullName evidence="2">Uncharacterized protein</fullName>
    </submittedName>
</protein>
<proteinExistence type="predicted"/>
<organism evidence="2 3">
    <name type="scientific">Hypocrea virens (strain Gv29-8 / FGSC 10586)</name>
    <name type="common">Gliocladium virens</name>
    <name type="synonym">Trichoderma virens</name>
    <dbReference type="NCBI Taxonomy" id="413071"/>
    <lineage>
        <taxon>Eukaryota</taxon>
        <taxon>Fungi</taxon>
        <taxon>Dikarya</taxon>
        <taxon>Ascomycota</taxon>
        <taxon>Pezizomycotina</taxon>
        <taxon>Sordariomycetes</taxon>
        <taxon>Hypocreomycetidae</taxon>
        <taxon>Hypocreales</taxon>
        <taxon>Hypocreaceae</taxon>
        <taxon>Trichoderma</taxon>
    </lineage>
</organism>
<dbReference type="OrthoDB" id="4891577at2759"/>
<dbReference type="Proteomes" id="UP000007115">
    <property type="component" value="Unassembled WGS sequence"/>
</dbReference>
<reference evidence="2 3" key="1">
    <citation type="journal article" date="2011" name="Genome Biol.">
        <title>Comparative genome sequence analysis underscores mycoparasitism as the ancestral life style of Trichoderma.</title>
        <authorList>
            <person name="Kubicek C.P."/>
            <person name="Herrera-Estrella A."/>
            <person name="Seidl-Seiboth V."/>
            <person name="Martinez D.A."/>
            <person name="Druzhinina I.S."/>
            <person name="Thon M."/>
            <person name="Zeilinger S."/>
            <person name="Casas-Flores S."/>
            <person name="Horwitz B.A."/>
            <person name="Mukherjee P.K."/>
            <person name="Mukherjee M."/>
            <person name="Kredics L."/>
            <person name="Alcaraz L.D."/>
            <person name="Aerts A."/>
            <person name="Antal Z."/>
            <person name="Atanasova L."/>
            <person name="Cervantes-Badillo M.G."/>
            <person name="Challacombe J."/>
            <person name="Chertkov O."/>
            <person name="McCluskey K."/>
            <person name="Coulpier F."/>
            <person name="Deshpande N."/>
            <person name="von Doehren H."/>
            <person name="Ebbole D.J."/>
            <person name="Esquivel-Naranjo E.U."/>
            <person name="Fekete E."/>
            <person name="Flipphi M."/>
            <person name="Glaser F."/>
            <person name="Gomez-Rodriguez E.Y."/>
            <person name="Gruber S."/>
            <person name="Han C."/>
            <person name="Henrissat B."/>
            <person name="Hermosa R."/>
            <person name="Hernandez-Onate M."/>
            <person name="Karaffa L."/>
            <person name="Kosti I."/>
            <person name="Le Crom S."/>
            <person name="Lindquist E."/>
            <person name="Lucas S."/>
            <person name="Luebeck M."/>
            <person name="Luebeck P.S."/>
            <person name="Margeot A."/>
            <person name="Metz B."/>
            <person name="Misra M."/>
            <person name="Nevalainen H."/>
            <person name="Omann M."/>
            <person name="Packer N."/>
            <person name="Perrone G."/>
            <person name="Uresti-Rivera E.E."/>
            <person name="Salamov A."/>
            <person name="Schmoll M."/>
            <person name="Seiboth B."/>
            <person name="Shapiro H."/>
            <person name="Sukno S."/>
            <person name="Tamayo-Ramos J.A."/>
            <person name="Tisch D."/>
            <person name="Wiest A."/>
            <person name="Wilkinson H.H."/>
            <person name="Zhang M."/>
            <person name="Coutinho P.M."/>
            <person name="Kenerley C.M."/>
            <person name="Monte E."/>
            <person name="Baker S.E."/>
            <person name="Grigoriev I.V."/>
        </authorList>
    </citation>
    <scope>NUCLEOTIDE SEQUENCE [LARGE SCALE GENOMIC DNA]</scope>
    <source>
        <strain evidence="3">Gv29-8 / FGSC 10586</strain>
    </source>
</reference>
<gene>
    <name evidence="2" type="ORF">TRIVIDRAFT_228001</name>
</gene>